<evidence type="ECO:0000313" key="2">
    <source>
        <dbReference type="Proteomes" id="UP000054771"/>
    </source>
</evidence>
<sequence length="88" mass="8986">MASIVLSASSLEGICGCTQCPECKPPGQRSAPGVGIDLTMAYATAAMQFKNGTVRDLAKIDGSAEHSAAMRAITADATNIRNGLNSSL</sequence>
<protein>
    <submittedName>
        <fullName evidence="1">Uncharacterized protein</fullName>
    </submittedName>
</protein>
<proteinExistence type="predicted"/>
<name>A0A0U5GCS8_ASPCI</name>
<gene>
    <name evidence="1" type="ORF">ASPCAL12709</name>
</gene>
<dbReference type="EMBL" id="CDMC01000014">
    <property type="protein sequence ID" value="CEL09574.1"/>
    <property type="molecule type" value="Genomic_DNA"/>
</dbReference>
<dbReference type="AlphaFoldDB" id="A0A0U5GCS8"/>
<dbReference type="OrthoDB" id="3643156at2759"/>
<dbReference type="Proteomes" id="UP000054771">
    <property type="component" value="Unassembled WGS sequence"/>
</dbReference>
<evidence type="ECO:0000313" key="1">
    <source>
        <dbReference type="EMBL" id="CEL09574.1"/>
    </source>
</evidence>
<reference evidence="2" key="1">
    <citation type="journal article" date="2016" name="Genome Announc.">
        <title>Draft genome sequences of fungus Aspergillus calidoustus.</title>
        <authorList>
            <person name="Horn F."/>
            <person name="Linde J."/>
            <person name="Mattern D.J."/>
            <person name="Walther G."/>
            <person name="Guthke R."/>
            <person name="Scherlach K."/>
            <person name="Martin K."/>
            <person name="Brakhage A.A."/>
            <person name="Petzke L."/>
            <person name="Valiante V."/>
        </authorList>
    </citation>
    <scope>NUCLEOTIDE SEQUENCE [LARGE SCALE GENOMIC DNA]</scope>
    <source>
        <strain evidence="2">SF006504</strain>
    </source>
</reference>
<keyword evidence="2" id="KW-1185">Reference proteome</keyword>
<organism evidence="1 2">
    <name type="scientific">Aspergillus calidoustus</name>
    <dbReference type="NCBI Taxonomy" id="454130"/>
    <lineage>
        <taxon>Eukaryota</taxon>
        <taxon>Fungi</taxon>
        <taxon>Dikarya</taxon>
        <taxon>Ascomycota</taxon>
        <taxon>Pezizomycotina</taxon>
        <taxon>Eurotiomycetes</taxon>
        <taxon>Eurotiomycetidae</taxon>
        <taxon>Eurotiales</taxon>
        <taxon>Aspergillaceae</taxon>
        <taxon>Aspergillus</taxon>
        <taxon>Aspergillus subgen. Nidulantes</taxon>
    </lineage>
</organism>
<accession>A0A0U5GCS8</accession>